<sequence>MASTSFAPLRHRSFRFALVSSFVSSSGTWMQSVAMGVYLQVTTHNAVWLGILTLAAWMPSAIASPVGGALADRMSRERIIQISNGVMALCATTLAVLYLTGHLQPIQAVLIAIVEGFAGAASWASWQSLLRDLVDTDEVLAAVSLSSAQFNLGRIIGPMLAGVVMGFGSAGWCFAINAGTFYFVVLIYGFVKSRPRQLVAPVGHLFDQIRHGAKTAMAVRGTRSPILSIAVIAFILSPFISFVPTMAIEVFHAGEVGTSSLVTAQGVGAVLGAILLPALAARTSRLKVLEGSLIVMIVGLAGYAVSPTLSVAVVVMVVVGAAYIGTLTGLNSVVQIHAPGGERSRILSLYTMSLSVAYPLGAFSQSFFVHRFGLRPVTLISTGLMVCVYLAVRATAPRFISVMGDTPTPSA</sequence>
<evidence type="ECO:0000256" key="4">
    <source>
        <dbReference type="ARBA" id="ARBA00022692"/>
    </source>
</evidence>
<dbReference type="InterPro" id="IPR010290">
    <property type="entry name" value="TM_effector"/>
</dbReference>
<dbReference type="Pfam" id="PF05977">
    <property type="entry name" value="MFS_3"/>
    <property type="match status" value="1"/>
</dbReference>
<evidence type="ECO:0000256" key="1">
    <source>
        <dbReference type="ARBA" id="ARBA00004651"/>
    </source>
</evidence>
<evidence type="ECO:0000256" key="7">
    <source>
        <dbReference type="SAM" id="Phobius"/>
    </source>
</evidence>
<dbReference type="EMBL" id="CAFAAB010000054">
    <property type="protein sequence ID" value="CAB4782041.1"/>
    <property type="molecule type" value="Genomic_DNA"/>
</dbReference>
<feature type="transmembrane region" description="Helical" evidence="7">
    <location>
        <begin position="46"/>
        <end position="70"/>
    </location>
</feature>
<keyword evidence="2" id="KW-0813">Transport</keyword>
<protein>
    <submittedName>
        <fullName evidence="9">Unannotated protein</fullName>
    </submittedName>
</protein>
<feature type="transmembrane region" description="Helical" evidence="7">
    <location>
        <begin position="169"/>
        <end position="191"/>
    </location>
</feature>
<dbReference type="PANTHER" id="PTHR23513:SF11">
    <property type="entry name" value="STAPHYLOFERRIN A TRANSPORTER"/>
    <property type="match status" value="1"/>
</dbReference>
<gene>
    <name evidence="9" type="ORF">UFOPK2958_00607</name>
</gene>
<dbReference type="AlphaFoldDB" id="A0A6J6WAQ7"/>
<reference evidence="9" key="1">
    <citation type="submission" date="2020-05" db="EMBL/GenBank/DDBJ databases">
        <authorList>
            <person name="Chiriac C."/>
            <person name="Salcher M."/>
            <person name="Ghai R."/>
            <person name="Kavagutti S V."/>
        </authorList>
    </citation>
    <scope>NUCLEOTIDE SEQUENCE</scope>
</reference>
<feature type="transmembrane region" description="Helical" evidence="7">
    <location>
        <begin position="82"/>
        <end position="100"/>
    </location>
</feature>
<keyword evidence="4 7" id="KW-0812">Transmembrane</keyword>
<organism evidence="9">
    <name type="scientific">freshwater metagenome</name>
    <dbReference type="NCBI Taxonomy" id="449393"/>
    <lineage>
        <taxon>unclassified sequences</taxon>
        <taxon>metagenomes</taxon>
        <taxon>ecological metagenomes</taxon>
    </lineage>
</organism>
<feature type="transmembrane region" description="Helical" evidence="7">
    <location>
        <begin position="374"/>
        <end position="392"/>
    </location>
</feature>
<keyword evidence="5 7" id="KW-1133">Transmembrane helix</keyword>
<dbReference type="InterPro" id="IPR020846">
    <property type="entry name" value="MFS_dom"/>
</dbReference>
<dbReference type="Gene3D" id="1.20.1250.20">
    <property type="entry name" value="MFS general substrate transporter like domains"/>
    <property type="match status" value="1"/>
</dbReference>
<dbReference type="SUPFAM" id="SSF103473">
    <property type="entry name" value="MFS general substrate transporter"/>
    <property type="match status" value="1"/>
</dbReference>
<evidence type="ECO:0000256" key="6">
    <source>
        <dbReference type="ARBA" id="ARBA00023136"/>
    </source>
</evidence>
<feature type="transmembrane region" description="Helical" evidence="7">
    <location>
        <begin position="346"/>
        <end position="368"/>
    </location>
</feature>
<dbReference type="PANTHER" id="PTHR23513">
    <property type="entry name" value="INTEGRAL MEMBRANE EFFLUX PROTEIN-RELATED"/>
    <property type="match status" value="1"/>
</dbReference>
<feature type="transmembrane region" description="Helical" evidence="7">
    <location>
        <begin position="311"/>
        <end position="334"/>
    </location>
</feature>
<feature type="transmembrane region" description="Helical" evidence="7">
    <location>
        <begin position="226"/>
        <end position="248"/>
    </location>
</feature>
<keyword evidence="3" id="KW-1003">Cell membrane</keyword>
<dbReference type="CDD" id="cd06173">
    <property type="entry name" value="MFS_MefA_like"/>
    <property type="match status" value="1"/>
</dbReference>
<dbReference type="InterPro" id="IPR036259">
    <property type="entry name" value="MFS_trans_sf"/>
</dbReference>
<dbReference type="GO" id="GO:0005886">
    <property type="term" value="C:plasma membrane"/>
    <property type="evidence" value="ECO:0007669"/>
    <property type="project" value="UniProtKB-SubCell"/>
</dbReference>
<feature type="transmembrane region" description="Helical" evidence="7">
    <location>
        <begin position="260"/>
        <end position="281"/>
    </location>
</feature>
<evidence type="ECO:0000256" key="2">
    <source>
        <dbReference type="ARBA" id="ARBA00022448"/>
    </source>
</evidence>
<feature type="transmembrane region" description="Helical" evidence="7">
    <location>
        <begin position="288"/>
        <end position="305"/>
    </location>
</feature>
<evidence type="ECO:0000313" key="9">
    <source>
        <dbReference type="EMBL" id="CAB4782041.1"/>
    </source>
</evidence>
<evidence type="ECO:0000256" key="5">
    <source>
        <dbReference type="ARBA" id="ARBA00022989"/>
    </source>
</evidence>
<proteinExistence type="predicted"/>
<accession>A0A6J6WAQ7</accession>
<comment type="subcellular location">
    <subcellularLocation>
        <location evidence="1">Cell membrane</location>
        <topology evidence="1">Multi-pass membrane protein</topology>
    </subcellularLocation>
</comment>
<evidence type="ECO:0000259" key="8">
    <source>
        <dbReference type="PROSITE" id="PS50850"/>
    </source>
</evidence>
<feature type="domain" description="Major facilitator superfamily (MFS) profile" evidence="8">
    <location>
        <begin position="13"/>
        <end position="400"/>
    </location>
</feature>
<keyword evidence="6 7" id="KW-0472">Membrane</keyword>
<evidence type="ECO:0000256" key="3">
    <source>
        <dbReference type="ARBA" id="ARBA00022475"/>
    </source>
</evidence>
<feature type="transmembrane region" description="Helical" evidence="7">
    <location>
        <begin position="106"/>
        <end position="126"/>
    </location>
</feature>
<dbReference type="PROSITE" id="PS50850">
    <property type="entry name" value="MFS"/>
    <property type="match status" value="1"/>
</dbReference>
<dbReference type="GO" id="GO:0022857">
    <property type="term" value="F:transmembrane transporter activity"/>
    <property type="evidence" value="ECO:0007669"/>
    <property type="project" value="InterPro"/>
</dbReference>
<name>A0A6J6WAQ7_9ZZZZ</name>